<evidence type="ECO:0000256" key="1">
    <source>
        <dbReference type="SAM" id="Phobius"/>
    </source>
</evidence>
<evidence type="ECO:0000313" key="3">
    <source>
        <dbReference type="Proteomes" id="UP000016932"/>
    </source>
</evidence>
<protein>
    <submittedName>
        <fullName evidence="2">Uncharacterized protein</fullName>
    </submittedName>
</protein>
<dbReference type="VEuPathDB" id="FungiDB:MYCFIDRAFT_177058"/>
<organism evidence="2 3">
    <name type="scientific">Pseudocercospora fijiensis (strain CIRAD86)</name>
    <name type="common">Black leaf streak disease fungus</name>
    <name type="synonym">Mycosphaerella fijiensis</name>
    <dbReference type="NCBI Taxonomy" id="383855"/>
    <lineage>
        <taxon>Eukaryota</taxon>
        <taxon>Fungi</taxon>
        <taxon>Dikarya</taxon>
        <taxon>Ascomycota</taxon>
        <taxon>Pezizomycotina</taxon>
        <taxon>Dothideomycetes</taxon>
        <taxon>Dothideomycetidae</taxon>
        <taxon>Mycosphaerellales</taxon>
        <taxon>Mycosphaerellaceae</taxon>
        <taxon>Pseudocercospora</taxon>
    </lineage>
</organism>
<reference evidence="2 3" key="1">
    <citation type="journal article" date="2012" name="PLoS Pathog.">
        <title>Diverse lifestyles and strategies of plant pathogenesis encoded in the genomes of eighteen Dothideomycetes fungi.</title>
        <authorList>
            <person name="Ohm R.A."/>
            <person name="Feau N."/>
            <person name="Henrissat B."/>
            <person name="Schoch C.L."/>
            <person name="Horwitz B.A."/>
            <person name="Barry K.W."/>
            <person name="Condon B.J."/>
            <person name="Copeland A.C."/>
            <person name="Dhillon B."/>
            <person name="Glaser F."/>
            <person name="Hesse C.N."/>
            <person name="Kosti I."/>
            <person name="LaButti K."/>
            <person name="Lindquist E.A."/>
            <person name="Lucas S."/>
            <person name="Salamov A.A."/>
            <person name="Bradshaw R.E."/>
            <person name="Ciuffetti L."/>
            <person name="Hamelin R.C."/>
            <person name="Kema G.H.J."/>
            <person name="Lawrence C."/>
            <person name="Scott J.A."/>
            <person name="Spatafora J.W."/>
            <person name="Turgeon B.G."/>
            <person name="de Wit P.J.G.M."/>
            <person name="Zhong S."/>
            <person name="Goodwin S.B."/>
            <person name="Grigoriev I.V."/>
        </authorList>
    </citation>
    <scope>NUCLEOTIDE SEQUENCE [LARGE SCALE GENOMIC DNA]</scope>
    <source>
        <strain evidence="2 3">CIRAD86</strain>
    </source>
</reference>
<keyword evidence="1" id="KW-1133">Transmembrane helix</keyword>
<keyword evidence="1" id="KW-0812">Transmembrane</keyword>
<evidence type="ECO:0000313" key="2">
    <source>
        <dbReference type="EMBL" id="EME80075.1"/>
    </source>
</evidence>
<dbReference type="GeneID" id="19333678"/>
<sequence length="61" mass="7085">MNEVKWDLLNFAPPFSQYDTLGLGWGNSLLAFIGIALLPIPWILYKFGGRMRAHPRFQMQF</sequence>
<gene>
    <name evidence="2" type="ORF">MYCFIDRAFT_177058</name>
</gene>
<dbReference type="AlphaFoldDB" id="M2YQR9"/>
<name>M2YQR9_PSEFD</name>
<keyword evidence="1" id="KW-0472">Membrane</keyword>
<dbReference type="Proteomes" id="UP000016932">
    <property type="component" value="Unassembled WGS sequence"/>
</dbReference>
<proteinExistence type="predicted"/>
<dbReference type="RefSeq" id="XP_007929138.1">
    <property type="nucleotide sequence ID" value="XM_007930947.1"/>
</dbReference>
<accession>M2YQR9</accession>
<feature type="transmembrane region" description="Helical" evidence="1">
    <location>
        <begin position="23"/>
        <end position="45"/>
    </location>
</feature>
<dbReference type="EMBL" id="KB446561">
    <property type="protein sequence ID" value="EME80075.1"/>
    <property type="molecule type" value="Genomic_DNA"/>
</dbReference>
<dbReference type="OrthoDB" id="3936150at2759"/>
<keyword evidence="3" id="KW-1185">Reference proteome</keyword>
<dbReference type="HOGENOM" id="CLU_2923693_0_0_1"/>
<dbReference type="KEGG" id="pfj:MYCFIDRAFT_177058"/>